<comment type="caution">
    <text evidence="2">The sequence shown here is derived from an EMBL/GenBank/DDBJ whole genome shotgun (WGS) entry which is preliminary data.</text>
</comment>
<evidence type="ECO:0000313" key="2">
    <source>
        <dbReference type="EMBL" id="KAL0471246.1"/>
    </source>
</evidence>
<reference evidence="2 3" key="1">
    <citation type="submission" date="2023-09" db="EMBL/GenBank/DDBJ databases">
        <title>Multi-omics analysis of a traditional fermented food reveals byproduct-associated fungal strains for waste-to-food upcycling.</title>
        <authorList>
            <consortium name="Lawrence Berkeley National Laboratory"/>
            <person name="Rekdal V.M."/>
            <person name="Villalobos-Escobedo J.M."/>
            <person name="Rodriguez-Valeron N."/>
            <person name="Garcia M.O."/>
            <person name="Vasquez D.P."/>
            <person name="Damayanti I."/>
            <person name="Sorensen P.M."/>
            <person name="Baidoo E.E."/>
            <person name="De Carvalho A.C."/>
            <person name="Riley R."/>
            <person name="Lipzen A."/>
            <person name="He G."/>
            <person name="Yan M."/>
            <person name="Haridas S."/>
            <person name="Daum C."/>
            <person name="Yoshinaga Y."/>
            <person name="Ng V."/>
            <person name="Grigoriev I.V."/>
            <person name="Munk R."/>
            <person name="Nuraida L."/>
            <person name="Wijaya C.H."/>
            <person name="Morales P.-C."/>
            <person name="Keasling J.D."/>
        </authorList>
    </citation>
    <scope>NUCLEOTIDE SEQUENCE [LARGE SCALE GENOMIC DNA]</scope>
    <source>
        <strain evidence="2 3">FGSC 2613</strain>
    </source>
</reference>
<organism evidence="2 3">
    <name type="scientific">Neurospora intermedia</name>
    <dbReference type="NCBI Taxonomy" id="5142"/>
    <lineage>
        <taxon>Eukaryota</taxon>
        <taxon>Fungi</taxon>
        <taxon>Dikarya</taxon>
        <taxon>Ascomycota</taxon>
        <taxon>Pezizomycotina</taxon>
        <taxon>Sordariomycetes</taxon>
        <taxon>Sordariomycetidae</taxon>
        <taxon>Sordariales</taxon>
        <taxon>Sordariaceae</taxon>
        <taxon>Neurospora</taxon>
    </lineage>
</organism>
<keyword evidence="3" id="KW-1185">Reference proteome</keyword>
<sequence>MYRLQVLPCLLAILANATPLLSQWALTRLPVDLYTKRSVAQGHVHRQHLPAFPNPSSNRTSTLSVTSIRLSPFTGKQLLPPSFHCLSSYEHRLPLLN</sequence>
<keyword evidence="1" id="KW-0732">Signal</keyword>
<gene>
    <name evidence="2" type="ORF">QR685DRAFT_525872</name>
</gene>
<proteinExistence type="predicted"/>
<name>A0ABR3DHI8_NEUIN</name>
<feature type="chain" id="PRO_5045713151" description="Secreted protein" evidence="1">
    <location>
        <begin position="18"/>
        <end position="97"/>
    </location>
</feature>
<accession>A0ABR3DHI8</accession>
<dbReference type="EMBL" id="JAVLET010000004">
    <property type="protein sequence ID" value="KAL0471246.1"/>
    <property type="molecule type" value="Genomic_DNA"/>
</dbReference>
<feature type="signal peptide" evidence="1">
    <location>
        <begin position="1"/>
        <end position="17"/>
    </location>
</feature>
<evidence type="ECO:0000313" key="3">
    <source>
        <dbReference type="Proteomes" id="UP001451303"/>
    </source>
</evidence>
<dbReference type="Proteomes" id="UP001451303">
    <property type="component" value="Unassembled WGS sequence"/>
</dbReference>
<evidence type="ECO:0000256" key="1">
    <source>
        <dbReference type="SAM" id="SignalP"/>
    </source>
</evidence>
<evidence type="ECO:0008006" key="4">
    <source>
        <dbReference type="Google" id="ProtNLM"/>
    </source>
</evidence>
<protein>
    <recommendedName>
        <fullName evidence="4">Secreted protein</fullName>
    </recommendedName>
</protein>